<protein>
    <recommendedName>
        <fullName evidence="3">PAS domain-containing protein</fullName>
    </recommendedName>
</protein>
<name>A0A2H0TQ29_9BACT</name>
<evidence type="ECO:0008006" key="3">
    <source>
        <dbReference type="Google" id="ProtNLM"/>
    </source>
</evidence>
<evidence type="ECO:0000313" key="1">
    <source>
        <dbReference type="EMBL" id="PIR74255.1"/>
    </source>
</evidence>
<comment type="caution">
    <text evidence="1">The sequence shown here is derived from an EMBL/GenBank/DDBJ whole genome shotgun (WGS) entry which is preliminary data.</text>
</comment>
<dbReference type="Proteomes" id="UP000230154">
    <property type="component" value="Unassembled WGS sequence"/>
</dbReference>
<organism evidence="1 2">
    <name type="scientific">Candidatus Magasanikbacteria bacterium CG10_big_fil_rev_8_21_14_0_10_47_10</name>
    <dbReference type="NCBI Taxonomy" id="1974652"/>
    <lineage>
        <taxon>Bacteria</taxon>
        <taxon>Candidatus Magasanikiibacteriota</taxon>
    </lineage>
</organism>
<dbReference type="EMBL" id="PFCB01000023">
    <property type="protein sequence ID" value="PIR74255.1"/>
    <property type="molecule type" value="Genomic_DNA"/>
</dbReference>
<dbReference type="AlphaFoldDB" id="A0A2H0TQ29"/>
<dbReference type="SUPFAM" id="SSF55785">
    <property type="entry name" value="PYP-like sensor domain (PAS domain)"/>
    <property type="match status" value="1"/>
</dbReference>
<dbReference type="InterPro" id="IPR035965">
    <property type="entry name" value="PAS-like_dom_sf"/>
</dbReference>
<accession>A0A2H0TQ29</accession>
<gene>
    <name evidence="1" type="ORF">COU35_03105</name>
</gene>
<reference evidence="2" key="1">
    <citation type="submission" date="2017-09" db="EMBL/GenBank/DDBJ databases">
        <title>Depth-based differentiation of microbial function through sediment-hosted aquifers and enrichment of novel symbionts in the deep terrestrial subsurface.</title>
        <authorList>
            <person name="Probst A.J."/>
            <person name="Ladd B."/>
            <person name="Jarett J.K."/>
            <person name="Geller-Mcgrath D.E."/>
            <person name="Sieber C.M.K."/>
            <person name="Emerson J.B."/>
            <person name="Anantharaman K."/>
            <person name="Thomas B.C."/>
            <person name="Malmstrom R."/>
            <person name="Stieglmeier M."/>
            <person name="Klingl A."/>
            <person name="Woyke T."/>
            <person name="Ryan C.M."/>
            <person name="Banfield J.F."/>
        </authorList>
    </citation>
    <scope>NUCLEOTIDE SEQUENCE [LARGE SCALE GENOMIC DNA]</scope>
</reference>
<sequence length="123" mass="13667">MSGETAVVSYAMQKFDRLDVIVSVFTMQFIWVSRQFAGRLGYTQDEMVDKSLRSVFDVHPALIAGLINHLFWDVDGKDSQSLKTKDGSLVSGTADVKTFSFASEPYLAFVNVVFKEGSVDNGR</sequence>
<evidence type="ECO:0000313" key="2">
    <source>
        <dbReference type="Proteomes" id="UP000230154"/>
    </source>
</evidence>
<proteinExistence type="predicted"/>